<gene>
    <name evidence="10" type="ORF">HKBW3S06_00038</name>
</gene>
<organism evidence="10 11">
    <name type="scientific">Candidatus Hakubella thermalkaliphila</name>
    <dbReference type="NCBI Taxonomy" id="2754717"/>
    <lineage>
        <taxon>Bacteria</taxon>
        <taxon>Bacillati</taxon>
        <taxon>Actinomycetota</taxon>
        <taxon>Actinomycetota incertae sedis</taxon>
        <taxon>Candidatus Hakubellales</taxon>
        <taxon>Candidatus Hakubellaceae</taxon>
        <taxon>Candidatus Hakubella</taxon>
    </lineage>
</organism>
<evidence type="ECO:0000313" key="10">
    <source>
        <dbReference type="EMBL" id="GFP20811.1"/>
    </source>
</evidence>
<feature type="domain" description="POTRA" evidence="9">
    <location>
        <begin position="51"/>
        <end position="119"/>
    </location>
</feature>
<dbReference type="PANTHER" id="PTHR37820:SF1">
    <property type="entry name" value="CELL DIVISION PROTEIN FTSQ"/>
    <property type="match status" value="1"/>
</dbReference>
<protein>
    <recommendedName>
        <fullName evidence="9">POTRA domain-containing protein</fullName>
    </recommendedName>
</protein>
<dbReference type="Pfam" id="PF08478">
    <property type="entry name" value="POTRA_1"/>
    <property type="match status" value="1"/>
</dbReference>
<name>A0A6V8NNG9_9ACTN</name>
<keyword evidence="5 8" id="KW-1133">Transmembrane helix</keyword>
<evidence type="ECO:0000256" key="8">
    <source>
        <dbReference type="SAM" id="Phobius"/>
    </source>
</evidence>
<dbReference type="Pfam" id="PF03799">
    <property type="entry name" value="FtsQ_DivIB_C"/>
    <property type="match status" value="1"/>
</dbReference>
<feature type="transmembrane region" description="Helical" evidence="8">
    <location>
        <begin position="21"/>
        <end position="46"/>
    </location>
</feature>
<dbReference type="InterPro" id="IPR005548">
    <property type="entry name" value="Cell_div_FtsQ/DivIB_C"/>
</dbReference>
<sequence length="261" mass="30314">MPVKRIERKIAERRKKKRRERLVRTITYISLLALVVLSAAALFRFLNSPFFHIRDVVFYGNQHYSDQELRRISGPFEDKNILLFDLNDIRKPLLKLPWIKEVGAEKARGMIIKVYIRERVPLAVLRGENYYYLLDESRRVLEVSSTEIDADLLAIRSDEEPGYEPGDVVVSKGVKDCLEVWQALDNELKKEIGFAEIRSNSFFYVTREGIKIKFGDARDLTEKTRVLLALLKEIKGQGQDVEYIDVSVYDYPVVKPKGEES</sequence>
<accession>A0A6V8NNG9</accession>
<keyword evidence="7" id="KW-0131">Cell cycle</keyword>
<evidence type="ECO:0000259" key="9">
    <source>
        <dbReference type="PROSITE" id="PS51779"/>
    </source>
</evidence>
<dbReference type="InterPro" id="IPR013685">
    <property type="entry name" value="POTRA_FtsQ_type"/>
</dbReference>
<keyword evidence="2" id="KW-1003">Cell membrane</keyword>
<dbReference type="GO" id="GO:0051301">
    <property type="term" value="P:cell division"/>
    <property type="evidence" value="ECO:0007669"/>
    <property type="project" value="UniProtKB-KW"/>
</dbReference>
<dbReference type="PANTHER" id="PTHR37820">
    <property type="entry name" value="CELL DIVISION PROTEIN DIVIB"/>
    <property type="match status" value="1"/>
</dbReference>
<dbReference type="InterPro" id="IPR034746">
    <property type="entry name" value="POTRA"/>
</dbReference>
<reference evidence="10 11" key="1">
    <citation type="journal article" date="2020" name="Front. Microbiol.">
        <title>Single-cell genomics of novel Actinobacteria with the Wood-Ljungdahl pathway discovered in a serpentinizing system.</title>
        <authorList>
            <person name="Merino N."/>
            <person name="Kawai M."/>
            <person name="Boyd E.S."/>
            <person name="Colman D.R."/>
            <person name="McGlynn S.E."/>
            <person name="Nealson K.H."/>
            <person name="Kurokawa K."/>
            <person name="Hongoh Y."/>
        </authorList>
    </citation>
    <scope>NUCLEOTIDE SEQUENCE [LARGE SCALE GENOMIC DNA]</scope>
    <source>
        <strain evidence="10 11">S06</strain>
    </source>
</reference>
<keyword evidence="3" id="KW-0132">Cell division</keyword>
<dbReference type="GO" id="GO:0005886">
    <property type="term" value="C:plasma membrane"/>
    <property type="evidence" value="ECO:0007669"/>
    <property type="project" value="TreeGrafter"/>
</dbReference>
<comment type="subcellular location">
    <subcellularLocation>
        <location evidence="1">Membrane</location>
    </subcellularLocation>
</comment>
<evidence type="ECO:0000256" key="2">
    <source>
        <dbReference type="ARBA" id="ARBA00022475"/>
    </source>
</evidence>
<dbReference type="AlphaFoldDB" id="A0A6V8NNG9"/>
<evidence type="ECO:0000313" key="11">
    <source>
        <dbReference type="Proteomes" id="UP000580051"/>
    </source>
</evidence>
<dbReference type="PROSITE" id="PS51779">
    <property type="entry name" value="POTRA"/>
    <property type="match status" value="1"/>
</dbReference>
<dbReference type="Gene3D" id="3.10.20.310">
    <property type="entry name" value="membrane protein fhac"/>
    <property type="match status" value="1"/>
</dbReference>
<evidence type="ECO:0000256" key="3">
    <source>
        <dbReference type="ARBA" id="ARBA00022618"/>
    </source>
</evidence>
<evidence type="ECO:0000256" key="4">
    <source>
        <dbReference type="ARBA" id="ARBA00022692"/>
    </source>
</evidence>
<evidence type="ECO:0000256" key="6">
    <source>
        <dbReference type="ARBA" id="ARBA00023136"/>
    </source>
</evidence>
<dbReference type="Proteomes" id="UP000580051">
    <property type="component" value="Unassembled WGS sequence"/>
</dbReference>
<dbReference type="RefSeq" id="WP_176225960.1">
    <property type="nucleotide sequence ID" value="NZ_BLRV01000002.1"/>
</dbReference>
<keyword evidence="4 8" id="KW-0812">Transmembrane</keyword>
<dbReference type="InterPro" id="IPR050487">
    <property type="entry name" value="FtsQ_DivIB"/>
</dbReference>
<evidence type="ECO:0000256" key="5">
    <source>
        <dbReference type="ARBA" id="ARBA00022989"/>
    </source>
</evidence>
<evidence type="ECO:0000256" key="7">
    <source>
        <dbReference type="ARBA" id="ARBA00023306"/>
    </source>
</evidence>
<dbReference type="EMBL" id="BLRV01000002">
    <property type="protein sequence ID" value="GFP20811.1"/>
    <property type="molecule type" value="Genomic_DNA"/>
</dbReference>
<proteinExistence type="predicted"/>
<keyword evidence="6 8" id="KW-0472">Membrane</keyword>
<evidence type="ECO:0000256" key="1">
    <source>
        <dbReference type="ARBA" id="ARBA00004370"/>
    </source>
</evidence>
<comment type="caution">
    <text evidence="10">The sequence shown here is derived from an EMBL/GenBank/DDBJ whole genome shotgun (WGS) entry which is preliminary data.</text>
</comment>